<dbReference type="AlphaFoldDB" id="A0A7W9B280"/>
<dbReference type="RefSeq" id="WP_184094433.1">
    <property type="nucleotide sequence ID" value="NZ_JACIJH010000001.1"/>
</dbReference>
<protein>
    <submittedName>
        <fullName evidence="1">Uncharacterized protein</fullName>
    </submittedName>
</protein>
<keyword evidence="2" id="KW-1185">Reference proteome</keyword>
<dbReference type="EMBL" id="JACIJH010000001">
    <property type="protein sequence ID" value="MBB5704890.1"/>
    <property type="molecule type" value="Genomic_DNA"/>
</dbReference>
<accession>A0A7W9B280</accession>
<gene>
    <name evidence="1" type="ORF">FHR21_000215</name>
</gene>
<name>A0A7W9B280_9SPHN</name>
<proteinExistence type="predicted"/>
<evidence type="ECO:0000313" key="2">
    <source>
        <dbReference type="Proteomes" id="UP000537161"/>
    </source>
</evidence>
<sequence length="122" mass="12641">MLNERISAAKQIASELHAAQEAIDEVMIRIARLAGTLPAARRDTNMSAIVGQDAMAKVAQALAASGDVRQLLTDAHLALTATQKQVGLGTRMFGAGVKPPSAMFADEGSNDRGVVTALAQAS</sequence>
<comment type="caution">
    <text evidence="1">The sequence shown here is derived from an EMBL/GenBank/DDBJ whole genome shotgun (WGS) entry which is preliminary data.</text>
</comment>
<evidence type="ECO:0000313" key="1">
    <source>
        <dbReference type="EMBL" id="MBB5704890.1"/>
    </source>
</evidence>
<dbReference type="Proteomes" id="UP000537161">
    <property type="component" value="Unassembled WGS sequence"/>
</dbReference>
<organism evidence="1 2">
    <name type="scientific">Sphingopyxis panaciterrulae</name>
    <dbReference type="NCBI Taxonomy" id="462372"/>
    <lineage>
        <taxon>Bacteria</taxon>
        <taxon>Pseudomonadati</taxon>
        <taxon>Pseudomonadota</taxon>
        <taxon>Alphaproteobacteria</taxon>
        <taxon>Sphingomonadales</taxon>
        <taxon>Sphingomonadaceae</taxon>
        <taxon>Sphingopyxis</taxon>
    </lineage>
</organism>
<reference evidence="1 2" key="1">
    <citation type="submission" date="2020-08" db="EMBL/GenBank/DDBJ databases">
        <title>Genomic Encyclopedia of Type Strains, Phase IV (KMG-IV): sequencing the most valuable type-strain genomes for metagenomic binning, comparative biology and taxonomic classification.</title>
        <authorList>
            <person name="Goeker M."/>
        </authorList>
    </citation>
    <scope>NUCLEOTIDE SEQUENCE [LARGE SCALE GENOMIC DNA]</scope>
    <source>
        <strain evidence="1 2">DSM 27163</strain>
    </source>
</reference>